<organism evidence="3 4">
    <name type="scientific">Malus domestica</name>
    <name type="common">Apple</name>
    <name type="synonym">Pyrus malus</name>
    <dbReference type="NCBI Taxonomy" id="3750"/>
    <lineage>
        <taxon>Eukaryota</taxon>
        <taxon>Viridiplantae</taxon>
        <taxon>Streptophyta</taxon>
        <taxon>Embryophyta</taxon>
        <taxon>Tracheophyta</taxon>
        <taxon>Spermatophyta</taxon>
        <taxon>Magnoliopsida</taxon>
        <taxon>eudicotyledons</taxon>
        <taxon>Gunneridae</taxon>
        <taxon>Pentapetalae</taxon>
        <taxon>rosids</taxon>
        <taxon>fabids</taxon>
        <taxon>Rosales</taxon>
        <taxon>Rosaceae</taxon>
        <taxon>Amygdaloideae</taxon>
        <taxon>Maleae</taxon>
        <taxon>Malus</taxon>
    </lineage>
</organism>
<dbReference type="InterPro" id="IPR008972">
    <property type="entry name" value="Cupredoxin"/>
</dbReference>
<dbReference type="GO" id="GO:0009055">
    <property type="term" value="F:electron transfer activity"/>
    <property type="evidence" value="ECO:0007669"/>
    <property type="project" value="InterPro"/>
</dbReference>
<evidence type="ECO:0000259" key="2">
    <source>
        <dbReference type="PROSITE" id="PS51485"/>
    </source>
</evidence>
<name>A0A498IYP2_MALDO</name>
<comment type="caution">
    <text evidence="3">The sequence shown here is derived from an EMBL/GenBank/DDBJ whole genome shotgun (WGS) entry which is preliminary data.</text>
</comment>
<protein>
    <recommendedName>
        <fullName evidence="2">Phytocyanin domain-containing protein</fullName>
    </recommendedName>
</protein>
<dbReference type="InterPro" id="IPR003245">
    <property type="entry name" value="Phytocyanin_dom"/>
</dbReference>
<dbReference type="Proteomes" id="UP000290289">
    <property type="component" value="Chromosome 10"/>
</dbReference>
<feature type="compositionally biased region" description="Basic and acidic residues" evidence="1">
    <location>
        <begin position="250"/>
        <end position="269"/>
    </location>
</feature>
<reference evidence="3 4" key="1">
    <citation type="submission" date="2018-10" db="EMBL/GenBank/DDBJ databases">
        <title>A high-quality apple genome assembly.</title>
        <authorList>
            <person name="Hu J."/>
        </authorList>
    </citation>
    <scope>NUCLEOTIDE SEQUENCE [LARGE SCALE GENOMIC DNA]</scope>
    <source>
        <strain evidence="4">cv. HFTH1</strain>
        <tissue evidence="3">Young leaf</tissue>
    </source>
</reference>
<dbReference type="GO" id="GO:0005886">
    <property type="term" value="C:plasma membrane"/>
    <property type="evidence" value="ECO:0007669"/>
    <property type="project" value="TreeGrafter"/>
</dbReference>
<dbReference type="PANTHER" id="PTHR33021">
    <property type="entry name" value="BLUE COPPER PROTEIN"/>
    <property type="match status" value="1"/>
</dbReference>
<gene>
    <name evidence="3" type="ORF">DVH24_042411</name>
</gene>
<dbReference type="PANTHER" id="PTHR33021:SF44">
    <property type="entry name" value="EARLY NODULIN-LIKE PROTEIN 8"/>
    <property type="match status" value="1"/>
</dbReference>
<dbReference type="EMBL" id="RDQH01000336">
    <property type="protein sequence ID" value="RXH88340.1"/>
    <property type="molecule type" value="Genomic_DNA"/>
</dbReference>
<feature type="domain" description="Phytocyanin" evidence="2">
    <location>
        <begin position="94"/>
        <end position="205"/>
    </location>
</feature>
<evidence type="ECO:0000313" key="3">
    <source>
        <dbReference type="EMBL" id="RXH88340.1"/>
    </source>
</evidence>
<dbReference type="InterPro" id="IPR039391">
    <property type="entry name" value="Phytocyanin-like"/>
</dbReference>
<dbReference type="SUPFAM" id="SSF49503">
    <property type="entry name" value="Cupredoxins"/>
    <property type="match status" value="1"/>
</dbReference>
<feature type="region of interest" description="Disordered" evidence="1">
    <location>
        <begin position="233"/>
        <end position="304"/>
    </location>
</feature>
<dbReference type="Pfam" id="PF02298">
    <property type="entry name" value="Cu_bind_like"/>
    <property type="match status" value="1"/>
</dbReference>
<sequence>MGREHTENRLESTLPLAFLYIHHLEGNDINISVDVAQTLGPFRFCASTFGAICGNDTKSYVGSFSSFHLTTLKPHHNIYRESQNSKISSQVFCYQYKVEDLDAWGIPTSANPQVYIKWSKYHQFKLGDSLLFLYPPSQDSVIQVTAQSYGSCNLKDPILSMNDGNLLIGKSVTLRNHQPFLSTTTRDQEDAYSEENAQVQTPAAPGSVVCAGCLLCLMVLHLSLPHLHRRERNVSAEGNTGAREGPSPRQDLRDPRAIRRCKGHGEEPARAAPSVPGHGGADACAGGADRRHKKPHHESQLVRG</sequence>
<accession>A0A498IYP2</accession>
<dbReference type="AlphaFoldDB" id="A0A498IYP2"/>
<proteinExistence type="predicted"/>
<evidence type="ECO:0000313" key="4">
    <source>
        <dbReference type="Proteomes" id="UP000290289"/>
    </source>
</evidence>
<evidence type="ECO:0000256" key="1">
    <source>
        <dbReference type="SAM" id="MobiDB-lite"/>
    </source>
</evidence>
<dbReference type="Gene3D" id="2.60.40.420">
    <property type="entry name" value="Cupredoxins - blue copper proteins"/>
    <property type="match status" value="1"/>
</dbReference>
<dbReference type="PROSITE" id="PS51485">
    <property type="entry name" value="PHYTOCYANIN"/>
    <property type="match status" value="1"/>
</dbReference>
<keyword evidence="4" id="KW-1185">Reference proteome</keyword>